<dbReference type="EC" id="2.4.-.-" evidence="2"/>
<dbReference type="Proteomes" id="UP000753908">
    <property type="component" value="Unassembled WGS sequence"/>
</dbReference>
<name>A0A951PKY0_9CYAN</name>
<evidence type="ECO:0000313" key="3">
    <source>
        <dbReference type="Proteomes" id="UP000753908"/>
    </source>
</evidence>
<dbReference type="Gene3D" id="3.90.550.10">
    <property type="entry name" value="Spore Coat Polysaccharide Biosynthesis Protein SpsA, Chain A"/>
    <property type="match status" value="1"/>
</dbReference>
<reference evidence="2" key="2">
    <citation type="journal article" date="2022" name="Microbiol. Resour. Announc.">
        <title>Metagenome Sequencing to Explore Phylogenomics of Terrestrial Cyanobacteria.</title>
        <authorList>
            <person name="Ward R.D."/>
            <person name="Stajich J.E."/>
            <person name="Johansen J.R."/>
            <person name="Huntemann M."/>
            <person name="Clum A."/>
            <person name="Foster B."/>
            <person name="Foster B."/>
            <person name="Roux S."/>
            <person name="Palaniappan K."/>
            <person name="Varghese N."/>
            <person name="Mukherjee S."/>
            <person name="Reddy T.B.K."/>
            <person name="Daum C."/>
            <person name="Copeland A."/>
            <person name="Chen I.A."/>
            <person name="Ivanova N.N."/>
            <person name="Kyrpides N.C."/>
            <person name="Shapiro N."/>
            <person name="Eloe-Fadrosh E.A."/>
            <person name="Pietrasiak N."/>
        </authorList>
    </citation>
    <scope>NUCLEOTIDE SEQUENCE</scope>
    <source>
        <strain evidence="2">CPER-KK1</strain>
    </source>
</reference>
<dbReference type="Pfam" id="PF10111">
    <property type="entry name" value="Glyco_tranf_2_2"/>
    <property type="match status" value="1"/>
</dbReference>
<evidence type="ECO:0000259" key="1">
    <source>
        <dbReference type="Pfam" id="PF10111"/>
    </source>
</evidence>
<comment type="caution">
    <text evidence="2">The sequence shown here is derived from an EMBL/GenBank/DDBJ whole genome shotgun (WGS) entry which is preliminary data.</text>
</comment>
<accession>A0A951PKY0</accession>
<protein>
    <submittedName>
        <fullName evidence="2">Glycosyltransferase</fullName>
        <ecNumber evidence="2">2.4.-.-</ecNumber>
    </submittedName>
</protein>
<dbReference type="EMBL" id="JAHHIF010000012">
    <property type="protein sequence ID" value="MBW4545074.1"/>
    <property type="molecule type" value="Genomic_DNA"/>
</dbReference>
<dbReference type="InterPro" id="IPR029044">
    <property type="entry name" value="Nucleotide-diphossugar_trans"/>
</dbReference>
<keyword evidence="2" id="KW-0808">Transferase</keyword>
<dbReference type="PANTHER" id="PTHR43685:SF2">
    <property type="entry name" value="GLYCOSYLTRANSFERASE 2-LIKE DOMAIN-CONTAINING PROTEIN"/>
    <property type="match status" value="1"/>
</dbReference>
<sequence length="303" mass="34773">MPAISVVIPAYNAEGTILETIASVQQQTFSDFELIVINDGSTDGTLELLQGIKDKRLRIFSYENGGLPVARNRGITHATGEFIAFLDADDLWTLDKLELQLAALQQHPEAGVAYSWTSDFVDEQKETLYSYEPIFFEGNVLPHLLVKNFLASGSNPLIRKEAIESVGEFDPTLKSCEDWDFYLRLAAKWQFVVVPKWQILYRRSSTSMSSKVEIMETAALTVLERAFQAISMEYQYLKPQSFAWAFHYCAQQYLRYATNLSEVNQAGKRIWKAIRLYPKILFRRGAQALILWFIKRWIMVQIT</sequence>
<keyword evidence="2" id="KW-0328">Glycosyltransferase</keyword>
<dbReference type="InterPro" id="IPR019290">
    <property type="entry name" value="GlycosylTrfase-like_prok"/>
</dbReference>
<dbReference type="SUPFAM" id="SSF53448">
    <property type="entry name" value="Nucleotide-diphospho-sugar transferases"/>
    <property type="match status" value="1"/>
</dbReference>
<dbReference type="AlphaFoldDB" id="A0A951PKY0"/>
<dbReference type="CDD" id="cd00761">
    <property type="entry name" value="Glyco_tranf_GTA_type"/>
    <property type="match status" value="1"/>
</dbReference>
<feature type="domain" description="Glycosyltransferase 2-like prokaryotic type" evidence="1">
    <location>
        <begin position="5"/>
        <end position="241"/>
    </location>
</feature>
<gene>
    <name evidence="2" type="ORF">KME25_11595</name>
</gene>
<dbReference type="GO" id="GO:0044010">
    <property type="term" value="P:single-species biofilm formation"/>
    <property type="evidence" value="ECO:0007669"/>
    <property type="project" value="TreeGrafter"/>
</dbReference>
<dbReference type="GO" id="GO:0016757">
    <property type="term" value="F:glycosyltransferase activity"/>
    <property type="evidence" value="ECO:0007669"/>
    <property type="project" value="UniProtKB-KW"/>
</dbReference>
<evidence type="ECO:0000313" key="2">
    <source>
        <dbReference type="EMBL" id="MBW4545074.1"/>
    </source>
</evidence>
<dbReference type="PANTHER" id="PTHR43685">
    <property type="entry name" value="GLYCOSYLTRANSFERASE"/>
    <property type="match status" value="1"/>
</dbReference>
<dbReference type="InterPro" id="IPR050834">
    <property type="entry name" value="Glycosyltransf_2"/>
</dbReference>
<organism evidence="2 3">
    <name type="scientific">Symplocastrum torsivum CPER-KK1</name>
    <dbReference type="NCBI Taxonomy" id="450513"/>
    <lineage>
        <taxon>Bacteria</taxon>
        <taxon>Bacillati</taxon>
        <taxon>Cyanobacteriota</taxon>
        <taxon>Cyanophyceae</taxon>
        <taxon>Oscillatoriophycideae</taxon>
        <taxon>Oscillatoriales</taxon>
        <taxon>Microcoleaceae</taxon>
        <taxon>Symplocastrum</taxon>
    </lineage>
</organism>
<reference evidence="2" key="1">
    <citation type="submission" date="2021-05" db="EMBL/GenBank/DDBJ databases">
        <authorList>
            <person name="Pietrasiak N."/>
            <person name="Ward R."/>
            <person name="Stajich J.E."/>
            <person name="Kurbessoian T."/>
        </authorList>
    </citation>
    <scope>NUCLEOTIDE SEQUENCE</scope>
    <source>
        <strain evidence="2">CPER-KK1</strain>
    </source>
</reference>
<proteinExistence type="predicted"/>